<organism evidence="1 2">
    <name type="scientific">Pseudomyxococcus hansupus</name>
    <dbReference type="NCBI Taxonomy" id="1297742"/>
    <lineage>
        <taxon>Bacteria</taxon>
        <taxon>Pseudomonadati</taxon>
        <taxon>Myxococcota</taxon>
        <taxon>Myxococcia</taxon>
        <taxon>Myxococcales</taxon>
        <taxon>Cystobacterineae</taxon>
        <taxon>Myxococcaceae</taxon>
        <taxon>Pseudomyxococcus</taxon>
    </lineage>
</organism>
<dbReference type="EMBL" id="CP012109">
    <property type="protein sequence ID" value="AKQ68947.1"/>
    <property type="molecule type" value="Genomic_DNA"/>
</dbReference>
<protein>
    <submittedName>
        <fullName evidence="1">Uncharacterized protein</fullName>
    </submittedName>
</protein>
<name>A0A0H4XL18_9BACT</name>
<evidence type="ECO:0000313" key="2">
    <source>
        <dbReference type="Proteomes" id="UP000009026"/>
    </source>
</evidence>
<sequence length="270" mass="27854">MLATLITTLALTLGSVPIPQDPSAATCRSIDGKVSCGYKCLSDGQRVRCAQTQQGHCQVIDGQAVCFDPPAHVRKAYGDALPKPECQSVDGAVACGYNCVTQPGRVKCAQSPAGVCRSRGGELECFDPSAVVFAVYGKDTPRAECHSNAVETTCGYGCTKSSEGMRCARTPAGVCKVAGSKVTCFDPPPAALCAWKRELPAPQCKTSEMGPVCGYACATAFTKSACASTPDGVCKVFDSEVHCFDPPAEQKADPACLAALGLAALDGAAP</sequence>
<dbReference type="OrthoDB" id="5494685at2"/>
<dbReference type="Proteomes" id="UP000009026">
    <property type="component" value="Chromosome"/>
</dbReference>
<accession>A0A0H4XL18</accession>
<evidence type="ECO:0000313" key="1">
    <source>
        <dbReference type="EMBL" id="AKQ68947.1"/>
    </source>
</evidence>
<dbReference type="RefSeq" id="WP_002635158.1">
    <property type="nucleotide sequence ID" value="NZ_CP012109.1"/>
</dbReference>
<dbReference type="PATRIC" id="fig|1297742.4.peg.5955"/>
<proteinExistence type="predicted"/>
<reference evidence="1 2" key="1">
    <citation type="journal article" date="2016" name="PLoS ONE">
        <title>Complete Genome Sequence and Comparative Genomics of a Novel Myxobacterium Myxococcus hansupus.</title>
        <authorList>
            <person name="Sharma G."/>
            <person name="Narwani T."/>
            <person name="Subramanian S."/>
        </authorList>
    </citation>
    <scope>NUCLEOTIDE SEQUENCE [LARGE SCALE GENOMIC DNA]</scope>
    <source>
        <strain evidence="2">mixupus</strain>
    </source>
</reference>
<keyword evidence="2" id="KW-1185">Reference proteome</keyword>
<gene>
    <name evidence="1" type="ORF">A176_005859</name>
</gene>
<dbReference type="AlphaFoldDB" id="A0A0H4XL18"/>
<dbReference type="KEGG" id="mym:A176_005859"/>